<feature type="binding site" evidence="6">
    <location>
        <position position="99"/>
    </location>
    <ligand>
        <name>S-adenosyl-L-methionine</name>
        <dbReference type="ChEBI" id="CHEBI:59789"/>
    </ligand>
</feature>
<protein>
    <recommendedName>
        <fullName evidence="6">Ribosomal RNA small subunit methyltransferase G</fullName>
        <ecNumber evidence="6">2.1.1.-</ecNumber>
    </recommendedName>
    <alternativeName>
        <fullName evidence="6">16S rRNA 7-methylguanosine methyltransferase</fullName>
        <shortName evidence="6">16S rRNA m7G methyltransferase</shortName>
    </alternativeName>
</protein>
<keyword evidence="2 6" id="KW-0698">rRNA processing</keyword>
<comment type="function">
    <text evidence="6">Specifically methylates the N7 position of a guanine in 16S rRNA.</text>
</comment>
<dbReference type="InterPro" id="IPR029063">
    <property type="entry name" value="SAM-dependent_MTases_sf"/>
</dbReference>
<feature type="binding site" evidence="6">
    <location>
        <position position="161"/>
    </location>
    <ligand>
        <name>S-adenosyl-L-methionine</name>
        <dbReference type="ChEBI" id="CHEBI:59789"/>
    </ligand>
</feature>
<dbReference type="RefSeq" id="WP_020886829.1">
    <property type="nucleotide sequence ID" value="NZ_ATHI01000014.1"/>
</dbReference>
<feature type="binding site" evidence="6">
    <location>
        <position position="94"/>
    </location>
    <ligand>
        <name>S-adenosyl-L-methionine</name>
        <dbReference type="ChEBI" id="CHEBI:59789"/>
    </ligand>
</feature>
<dbReference type="PATRIC" id="fig|1121439.3.peg.1380"/>
<comment type="similarity">
    <text evidence="6">Belongs to the methyltransferase superfamily. RNA methyltransferase RsmG family.</text>
</comment>
<keyword evidence="3 6" id="KW-0489">Methyltransferase</keyword>
<name>S7TCH7_9BACT</name>
<keyword evidence="4 6" id="KW-0808">Transferase</keyword>
<dbReference type="STRING" id="1121439.dsat_2864"/>
<dbReference type="InterPro" id="IPR003682">
    <property type="entry name" value="rRNA_ssu_MeTfrase_G"/>
</dbReference>
<sequence length="230" mass="25055">MSKKTGESVPPDPAAVAARAAEAGHRLAPGQAEALALYLELLMQWNARMNLVGARTWEQAFDDLAADSLHLAALLRDLTASGILPAEPLCLDLGAGAGLPGIPLRIVWPHGIYHMIEPREKRALFLGVTLARLGLSGTHAIRARAEDLPEPLRRANLVVSRAFMPWRDYLALAKGLLVPGGVCLVMALDAFEDKPPEGFALVRQQAYEVFPEGVAQKRYFWCFTPESVSR</sequence>
<comment type="subcellular location">
    <subcellularLocation>
        <location evidence="6">Cytoplasm</location>
    </subcellularLocation>
</comment>
<comment type="caution">
    <text evidence="7">The sequence shown here is derived from an EMBL/GenBank/DDBJ whole genome shotgun (WGS) entry which is preliminary data.</text>
</comment>
<dbReference type="GO" id="GO:0070043">
    <property type="term" value="F:rRNA (guanine-N7-)-methyltransferase activity"/>
    <property type="evidence" value="ECO:0007669"/>
    <property type="project" value="UniProtKB-UniRule"/>
</dbReference>
<dbReference type="Gene3D" id="3.40.50.150">
    <property type="entry name" value="Vaccinia Virus protein VP39"/>
    <property type="match status" value="1"/>
</dbReference>
<dbReference type="HAMAP" id="MF_00074">
    <property type="entry name" value="16SrRNA_methyltr_G"/>
    <property type="match status" value="1"/>
</dbReference>
<comment type="caution">
    <text evidence="6">Lacks conserved residue(s) required for the propagation of feature annotation.</text>
</comment>
<organism evidence="7 8">
    <name type="scientific">Alkalidesulfovibrio alkalitolerans DSM 16529</name>
    <dbReference type="NCBI Taxonomy" id="1121439"/>
    <lineage>
        <taxon>Bacteria</taxon>
        <taxon>Pseudomonadati</taxon>
        <taxon>Thermodesulfobacteriota</taxon>
        <taxon>Desulfovibrionia</taxon>
        <taxon>Desulfovibrionales</taxon>
        <taxon>Desulfovibrionaceae</taxon>
        <taxon>Alkalidesulfovibrio</taxon>
    </lineage>
</organism>
<feature type="binding site" evidence="6">
    <location>
        <begin position="145"/>
        <end position="146"/>
    </location>
    <ligand>
        <name>S-adenosyl-L-methionine</name>
        <dbReference type="ChEBI" id="CHEBI:59789"/>
    </ligand>
</feature>
<keyword evidence="8" id="KW-1185">Reference proteome</keyword>
<dbReference type="CDD" id="cd02440">
    <property type="entry name" value="AdoMet_MTases"/>
    <property type="match status" value="1"/>
</dbReference>
<dbReference type="PANTHER" id="PTHR31760">
    <property type="entry name" value="S-ADENOSYL-L-METHIONINE-DEPENDENT METHYLTRANSFERASES SUPERFAMILY PROTEIN"/>
    <property type="match status" value="1"/>
</dbReference>
<evidence type="ECO:0000256" key="2">
    <source>
        <dbReference type="ARBA" id="ARBA00022552"/>
    </source>
</evidence>
<dbReference type="EC" id="2.1.1.-" evidence="6"/>
<dbReference type="AlphaFoldDB" id="S7TCH7"/>
<reference evidence="7 8" key="1">
    <citation type="journal article" date="2013" name="Genome Announc.">
        <title>Draft genome sequences for three mercury-methylating, sulfate-reducing bacteria.</title>
        <authorList>
            <person name="Brown S.D."/>
            <person name="Hurt R.A.Jr."/>
            <person name="Gilmour C.C."/>
            <person name="Elias D.A."/>
        </authorList>
    </citation>
    <scope>NUCLEOTIDE SEQUENCE [LARGE SCALE GENOMIC DNA]</scope>
    <source>
        <strain evidence="7 8">DSM 16529</strain>
    </source>
</reference>
<evidence type="ECO:0000256" key="5">
    <source>
        <dbReference type="ARBA" id="ARBA00022691"/>
    </source>
</evidence>
<keyword evidence="1 6" id="KW-0963">Cytoplasm</keyword>
<proteinExistence type="inferred from homology"/>
<keyword evidence="5 6" id="KW-0949">S-adenosyl-L-methionine</keyword>
<gene>
    <name evidence="6" type="primary">rsmG</name>
    <name evidence="7" type="ORF">dsat_2864</name>
</gene>
<evidence type="ECO:0000313" key="7">
    <source>
        <dbReference type="EMBL" id="EPR34225.1"/>
    </source>
</evidence>
<dbReference type="OrthoDB" id="9808773at2"/>
<evidence type="ECO:0000313" key="8">
    <source>
        <dbReference type="Proteomes" id="UP000014975"/>
    </source>
</evidence>
<dbReference type="eggNOG" id="COG0357">
    <property type="taxonomic scope" value="Bacteria"/>
</dbReference>
<dbReference type="GO" id="GO:0005829">
    <property type="term" value="C:cytosol"/>
    <property type="evidence" value="ECO:0007669"/>
    <property type="project" value="TreeGrafter"/>
</dbReference>
<evidence type="ECO:0000256" key="3">
    <source>
        <dbReference type="ARBA" id="ARBA00022603"/>
    </source>
</evidence>
<dbReference type="PANTHER" id="PTHR31760:SF0">
    <property type="entry name" value="S-ADENOSYL-L-METHIONINE-DEPENDENT METHYLTRANSFERASES SUPERFAMILY PROTEIN"/>
    <property type="match status" value="1"/>
</dbReference>
<evidence type="ECO:0000256" key="1">
    <source>
        <dbReference type="ARBA" id="ARBA00022490"/>
    </source>
</evidence>
<dbReference type="EMBL" id="ATHI01000014">
    <property type="protein sequence ID" value="EPR34225.1"/>
    <property type="molecule type" value="Genomic_DNA"/>
</dbReference>
<dbReference type="SUPFAM" id="SSF53335">
    <property type="entry name" value="S-adenosyl-L-methionine-dependent methyltransferases"/>
    <property type="match status" value="1"/>
</dbReference>
<accession>S7TCH7</accession>
<evidence type="ECO:0000256" key="6">
    <source>
        <dbReference type="HAMAP-Rule" id="MF_00074"/>
    </source>
</evidence>
<evidence type="ECO:0000256" key="4">
    <source>
        <dbReference type="ARBA" id="ARBA00022679"/>
    </source>
</evidence>
<dbReference type="Proteomes" id="UP000014975">
    <property type="component" value="Unassembled WGS sequence"/>
</dbReference>
<dbReference type="Pfam" id="PF02527">
    <property type="entry name" value="GidB"/>
    <property type="match status" value="1"/>
</dbReference>